<organism evidence="2">
    <name type="scientific">Perkinsus marinus (strain ATCC 50983 / TXsc)</name>
    <dbReference type="NCBI Taxonomy" id="423536"/>
    <lineage>
        <taxon>Eukaryota</taxon>
        <taxon>Sar</taxon>
        <taxon>Alveolata</taxon>
        <taxon>Perkinsozoa</taxon>
        <taxon>Perkinsea</taxon>
        <taxon>Perkinsida</taxon>
        <taxon>Perkinsidae</taxon>
        <taxon>Perkinsus</taxon>
    </lineage>
</organism>
<reference evidence="1 2" key="1">
    <citation type="submission" date="2008-07" db="EMBL/GenBank/DDBJ databases">
        <authorList>
            <person name="El-Sayed N."/>
            <person name="Caler E."/>
            <person name="Inman J."/>
            <person name="Amedeo P."/>
            <person name="Hass B."/>
            <person name="Wortman J."/>
        </authorList>
    </citation>
    <scope>NUCLEOTIDE SEQUENCE [LARGE SCALE GENOMIC DNA]</scope>
    <source>
        <strain evidence="2">ATCC 50983 / TXsc</strain>
    </source>
</reference>
<evidence type="ECO:0000313" key="2">
    <source>
        <dbReference type="Proteomes" id="UP000007800"/>
    </source>
</evidence>
<gene>
    <name evidence="1" type="ORF">Pmar_PMAR025202</name>
</gene>
<accession>C5LWA1</accession>
<sequence>MRNLLASRSRARLLERGAREEDTSSANKVAFKSIDVNRHLVKVLSVPDLTVSVSWPSHLSGLSKTERGLIDWLQLHHGLCCGKSVLFSGPFRLAPFVLFELAVGRLRKVHVLTTTVEDAIALESICGHFRGAVK</sequence>
<dbReference type="EMBL" id="GG686095">
    <property type="protein sequence ID" value="EEQ98991.1"/>
    <property type="molecule type" value="Genomic_DNA"/>
</dbReference>
<protein>
    <submittedName>
        <fullName evidence="1">Uncharacterized protein</fullName>
    </submittedName>
</protein>
<feature type="non-terminal residue" evidence="1">
    <location>
        <position position="134"/>
    </location>
</feature>
<keyword evidence="2" id="KW-1185">Reference proteome</keyword>
<dbReference type="Proteomes" id="UP000007800">
    <property type="component" value="Unassembled WGS sequence"/>
</dbReference>
<dbReference type="RefSeq" id="XP_002766274.1">
    <property type="nucleotide sequence ID" value="XM_002766228.1"/>
</dbReference>
<dbReference type="GeneID" id="9044143"/>
<name>C5LWA1_PERM5</name>
<proteinExistence type="predicted"/>
<dbReference type="AlphaFoldDB" id="C5LWA1"/>
<evidence type="ECO:0000313" key="1">
    <source>
        <dbReference type="EMBL" id="EEQ98991.1"/>
    </source>
</evidence>
<dbReference type="InParanoid" id="C5LWA1"/>